<name>A0ABV3YUK3_9PSED</name>
<protein>
    <submittedName>
        <fullName evidence="2">DUF927 domain-containing protein</fullName>
    </submittedName>
</protein>
<gene>
    <name evidence="2" type="ORF">AB5S05_13105</name>
</gene>
<organism evidence="2 3">
    <name type="scientific">Pseudomonas zhanjiangensis</name>
    <dbReference type="NCBI Taxonomy" id="3239015"/>
    <lineage>
        <taxon>Bacteria</taxon>
        <taxon>Pseudomonadati</taxon>
        <taxon>Pseudomonadota</taxon>
        <taxon>Gammaproteobacteria</taxon>
        <taxon>Pseudomonadales</taxon>
        <taxon>Pseudomonadaceae</taxon>
        <taxon>Pseudomonas</taxon>
    </lineage>
</organism>
<proteinExistence type="predicted"/>
<feature type="domain" description="DUF927" evidence="1">
    <location>
        <begin position="71"/>
        <end position="357"/>
    </location>
</feature>
<accession>A0ABV3YUK3</accession>
<comment type="caution">
    <text evidence="2">The sequence shown here is derived from an EMBL/GenBank/DDBJ whole genome shotgun (WGS) entry which is preliminary data.</text>
</comment>
<dbReference type="EMBL" id="JBFTEG010000009">
    <property type="protein sequence ID" value="MEX6503006.1"/>
    <property type="molecule type" value="Genomic_DNA"/>
</dbReference>
<sequence>MFEHVLAAEWLIFPRIETSFFGLALARLAANSCPRKQPMPSSIELLPASFSPRLVPEGFRVGINGVYGQDGDDWIRLTSAPCWVSVQARDPVGGQWSASFHMLTPDGDERLLEIPYTNLSGNGITGVIREFADNGLVVLASDRSFRVYLAECAGQCTLPKVTTIRRLGFFRMPATSSQPEALGFMLPKRILVPGADGDAASRVNEFVFRPIVEGPSLAAYDASGTLQEWQGYVEQLRGSPLHVFCICAGLASIFVSPIGLENGGLNFYGSSSSGKTTALQLGLSIWGRGADPQRAAGEPILMERWHSTPNAMETVAATHSHMLLALDELGSGSGQDIYNLVGGAGKARMTETGGRRTALTWSIFVLSTGEISIQDKIESDQKRRARTGELIRVIDVPVDQLPAAETAGVEDMRQLIDEVKEACGRVYGVAGPAFVQEVIETYTSFEDLLSDWRAALDEEQQRLCAEVQLAGRKLTAPQIRAMRRLALVGLIGQLACEHVLPFEVDEVWSAVRAIRDAWLAGASSISEGQRAIESIRDYVIRNHSAFINHDELLEDPGMPIVSRPQGIFSRSKILLTDRQLEEACGMVPKEAALSQLEADGLLHRPEKGNRKAKHSLSVLGFKGVRFYTIHYDRLMSETRSERNSAEGEQDEDR</sequence>
<evidence type="ECO:0000313" key="3">
    <source>
        <dbReference type="Proteomes" id="UP001560296"/>
    </source>
</evidence>
<evidence type="ECO:0000313" key="2">
    <source>
        <dbReference type="EMBL" id="MEX6503006.1"/>
    </source>
</evidence>
<evidence type="ECO:0000259" key="1">
    <source>
        <dbReference type="Pfam" id="PF06048"/>
    </source>
</evidence>
<dbReference type="Pfam" id="PF06048">
    <property type="entry name" value="DUF927"/>
    <property type="match status" value="1"/>
</dbReference>
<keyword evidence="3" id="KW-1185">Reference proteome</keyword>
<dbReference type="InterPro" id="IPR009270">
    <property type="entry name" value="DUF927"/>
</dbReference>
<reference evidence="2 3" key="1">
    <citation type="submission" date="2024-07" db="EMBL/GenBank/DDBJ databases">
        <authorList>
            <person name="Li M."/>
        </authorList>
    </citation>
    <scope>NUCLEOTIDE SEQUENCE [LARGE SCALE GENOMIC DNA]</scope>
    <source>
        <strain evidence="2 3">25A3E</strain>
    </source>
</reference>
<dbReference type="RefSeq" id="WP_369287974.1">
    <property type="nucleotide sequence ID" value="NZ_JBFTEG010000009.1"/>
</dbReference>
<dbReference type="Proteomes" id="UP001560296">
    <property type="component" value="Unassembled WGS sequence"/>
</dbReference>